<evidence type="ECO:0000256" key="1">
    <source>
        <dbReference type="SAM" id="MobiDB-lite"/>
    </source>
</evidence>
<comment type="caution">
    <text evidence="2">The sequence shown here is derived from an EMBL/GenBank/DDBJ whole genome shotgun (WGS) entry which is preliminary data.</text>
</comment>
<dbReference type="Pfam" id="PF15264">
    <property type="entry name" value="TSSC4"/>
    <property type="match status" value="1"/>
</dbReference>
<evidence type="ECO:0000313" key="3">
    <source>
        <dbReference type="Proteomes" id="UP001188597"/>
    </source>
</evidence>
<dbReference type="EMBL" id="JAVXUP010000953">
    <property type="protein sequence ID" value="KAK3018161.1"/>
    <property type="molecule type" value="Genomic_DNA"/>
</dbReference>
<gene>
    <name evidence="2" type="ORF">RJ639_003831</name>
</gene>
<dbReference type="InterPro" id="IPR029338">
    <property type="entry name" value="TSSC4"/>
</dbReference>
<proteinExistence type="predicted"/>
<feature type="region of interest" description="Disordered" evidence="1">
    <location>
        <begin position="19"/>
        <end position="137"/>
    </location>
</feature>
<protein>
    <recommendedName>
        <fullName evidence="4">Protein TSSC4</fullName>
    </recommendedName>
</protein>
<evidence type="ECO:0000313" key="2">
    <source>
        <dbReference type="EMBL" id="KAK3018161.1"/>
    </source>
</evidence>
<dbReference type="PANTHER" id="PTHR13445:SF5">
    <property type="entry name" value="PROTEIN TSSC4"/>
    <property type="match status" value="1"/>
</dbReference>
<feature type="compositionally biased region" description="Basic and acidic residues" evidence="1">
    <location>
        <begin position="36"/>
        <end position="54"/>
    </location>
</feature>
<dbReference type="Proteomes" id="UP001188597">
    <property type="component" value="Unassembled WGS sequence"/>
</dbReference>
<evidence type="ECO:0008006" key="4">
    <source>
        <dbReference type="Google" id="ProtNLM"/>
    </source>
</evidence>
<feature type="compositionally biased region" description="Acidic residues" evidence="1">
    <location>
        <begin position="83"/>
        <end position="93"/>
    </location>
</feature>
<name>A0AA88VZ55_9ASTE</name>
<dbReference type="PANTHER" id="PTHR13445">
    <property type="entry name" value="TUMOR SUPPRESSING SUBTRANSFERABLE CANDIDATE 4 TSSC4"/>
    <property type="match status" value="1"/>
</dbReference>
<accession>A0AA88VZ55</accession>
<feature type="region of interest" description="Disordered" evidence="1">
    <location>
        <begin position="363"/>
        <end position="414"/>
    </location>
</feature>
<keyword evidence="3" id="KW-1185">Reference proteome</keyword>
<organism evidence="2 3">
    <name type="scientific">Escallonia herrerae</name>
    <dbReference type="NCBI Taxonomy" id="1293975"/>
    <lineage>
        <taxon>Eukaryota</taxon>
        <taxon>Viridiplantae</taxon>
        <taxon>Streptophyta</taxon>
        <taxon>Embryophyta</taxon>
        <taxon>Tracheophyta</taxon>
        <taxon>Spermatophyta</taxon>
        <taxon>Magnoliopsida</taxon>
        <taxon>eudicotyledons</taxon>
        <taxon>Gunneridae</taxon>
        <taxon>Pentapetalae</taxon>
        <taxon>asterids</taxon>
        <taxon>campanulids</taxon>
        <taxon>Escalloniales</taxon>
        <taxon>Escalloniaceae</taxon>
        <taxon>Escallonia</taxon>
    </lineage>
</organism>
<dbReference type="AlphaFoldDB" id="A0AA88VZ55"/>
<reference evidence="2" key="1">
    <citation type="submission" date="2022-12" db="EMBL/GenBank/DDBJ databases">
        <title>Draft genome assemblies for two species of Escallonia (Escalloniales).</title>
        <authorList>
            <person name="Chanderbali A."/>
            <person name="Dervinis C."/>
            <person name="Anghel I."/>
            <person name="Soltis D."/>
            <person name="Soltis P."/>
            <person name="Zapata F."/>
        </authorList>
    </citation>
    <scope>NUCLEOTIDE SEQUENCE</scope>
    <source>
        <strain evidence="2">UCBG64.0493</strain>
        <tissue evidence="2">Leaf</tissue>
    </source>
</reference>
<sequence>MATSESVDNSFTSRVQKIFGSLPSPQASPWTLSGEEVEKREWRRDKDDDVSNNRDDDETPCSSSFDGLFERNSRRKRKHLEDDPNDDDDEEEDGRSGCGPGKSVGFDGDDDREEWDVRSSIGLDCTLDNEEEEDQYDKLAEGREHAGDRLYMSDVTDHGLYLNSYNVLPDAFDDAPRDPRVDSDAALLRLKDDETTAEKLEAGKTCDVAMLDAEMPFNIKSEAGVRPKSILKRKDNSTVKSSKRVRFDPACKDYLEEASEEQEDLSTDAPLIDTNKVYRVPDYLLRPSKYVRYSFDSSSDMDDDLNGQACMDFLEPIKRSKSTEMEEHLKDASPDLLKSVSFIPRKKLSESKGVVHCREENKGNGVGIAAAEVQQDGGVTGEDDPERDTAGNSVGFRRRGRCYRTKPSSEDTVS</sequence>